<keyword evidence="8 13" id="KW-1133">Transmembrane helix</keyword>
<evidence type="ECO:0000256" key="5">
    <source>
        <dbReference type="ARBA" id="ARBA00022475"/>
    </source>
</evidence>
<feature type="transmembrane region" description="Helical" evidence="13">
    <location>
        <begin position="158"/>
        <end position="183"/>
    </location>
</feature>
<evidence type="ECO:0000256" key="3">
    <source>
        <dbReference type="ARBA" id="ARBA00012668"/>
    </source>
</evidence>
<evidence type="ECO:0000256" key="1">
    <source>
        <dbReference type="ARBA" id="ARBA00004651"/>
    </source>
</evidence>
<dbReference type="InterPro" id="IPR039261">
    <property type="entry name" value="FNR_nucleotide-bd"/>
</dbReference>
<dbReference type="Pfam" id="PF08022">
    <property type="entry name" value="FAD_binding_8"/>
    <property type="match status" value="1"/>
</dbReference>
<feature type="transmembrane region" description="Helical" evidence="13">
    <location>
        <begin position="113"/>
        <end position="138"/>
    </location>
</feature>
<evidence type="ECO:0000259" key="14">
    <source>
        <dbReference type="PROSITE" id="PS51384"/>
    </source>
</evidence>
<dbReference type="Pfam" id="PF08030">
    <property type="entry name" value="NAD_binding_6"/>
    <property type="match status" value="1"/>
</dbReference>
<dbReference type="InterPro" id="IPR017927">
    <property type="entry name" value="FAD-bd_FR_type"/>
</dbReference>
<evidence type="ECO:0000313" key="15">
    <source>
        <dbReference type="EMBL" id="KAL2048781.1"/>
    </source>
</evidence>
<keyword evidence="5" id="KW-1003">Cell membrane</keyword>
<dbReference type="EMBL" id="JBHFEH010000080">
    <property type="protein sequence ID" value="KAL2048781.1"/>
    <property type="molecule type" value="Genomic_DNA"/>
</dbReference>
<dbReference type="PROSITE" id="PS51384">
    <property type="entry name" value="FAD_FR"/>
    <property type="match status" value="1"/>
</dbReference>
<name>A0ABR4AVM1_9LECA</name>
<dbReference type="EC" id="1.16.1.9" evidence="3"/>
<accession>A0ABR4AVM1</accession>
<evidence type="ECO:0000256" key="2">
    <source>
        <dbReference type="ARBA" id="ARBA00006278"/>
    </source>
</evidence>
<dbReference type="PANTHER" id="PTHR32361">
    <property type="entry name" value="FERRIC/CUPRIC REDUCTASE TRANSMEMBRANE COMPONENT"/>
    <property type="match status" value="1"/>
</dbReference>
<dbReference type="InterPro" id="IPR013130">
    <property type="entry name" value="Fe3_Rdtase_TM_dom"/>
</dbReference>
<evidence type="ECO:0000256" key="12">
    <source>
        <dbReference type="ARBA" id="ARBA00048483"/>
    </source>
</evidence>
<comment type="caution">
    <text evidence="15">The sequence shown here is derived from an EMBL/GenBank/DDBJ whole genome shotgun (WGS) entry which is preliminary data.</text>
</comment>
<keyword evidence="11 13" id="KW-0472">Membrane</keyword>
<keyword evidence="4" id="KW-0813">Transport</keyword>
<comment type="subcellular location">
    <subcellularLocation>
        <location evidence="1">Cell membrane</location>
        <topology evidence="1">Multi-pass membrane protein</topology>
    </subcellularLocation>
</comment>
<dbReference type="Proteomes" id="UP001590951">
    <property type="component" value="Unassembled WGS sequence"/>
</dbReference>
<evidence type="ECO:0000256" key="4">
    <source>
        <dbReference type="ARBA" id="ARBA00022448"/>
    </source>
</evidence>
<gene>
    <name evidence="15" type="ORF">ABVK25_010963</name>
</gene>
<feature type="domain" description="FAD-binding FR-type" evidence="14">
    <location>
        <begin position="319"/>
        <end position="433"/>
    </location>
</feature>
<sequence length="615" mass="69037">MSMYPDTVDPAIRNLSLNNPQCNNDSCLAFQAAHNLSQAETSYYLQFDYGHWVAWYYSSILFVGALVHLAYLYRASRQRQPASVSRPSMIDKAQALFRYLSYRRSHGALANRFGFPSCGMLVFLLLGVLLLFILTFAVRPYYRQHRGYGSPPLAVRTGLMAASLTPLLMALSGKVNLVTLLTGLGHEKLNVIHRWVGWSIFGLSVAHTVPFIVAPLQDGGYQALHRQFYSPKAFEYTGVPPLAILFGVVVLSLPYVRHRVYERFYYSHIILAVTYLGLCFWHFGQEGDSWAYLWATLALWLFSILGRVFFQNKSFNFTNPWLTGLPTRLRALPGDMTRIDVLVPSTFSWRPGQHSFIRFPSFAPFDNHPFTIASIPQSASGRDTKDFSEVRIMSFFVRSHTGFTRKLSCYSNNNVDGSLHSWVDGPYGGIGYPIENMYDTIILIAGGTGITACLPWLQHIKQLMRMQTNCTTNIKLLWIMRDKASIGWVSQELEGVSNLAPEGTVMMEFFVTSQHQPDEDLSLGTGKEGVGVHDGSSHSSRGSCPISGSGPWRYGRPNLIQWIPQLLTPARNIIIACGPESLKIDVSNASALAQRLVFSTKQVEDITLMTETFGW</sequence>
<evidence type="ECO:0000256" key="10">
    <source>
        <dbReference type="ARBA" id="ARBA00023065"/>
    </source>
</evidence>
<dbReference type="InterPro" id="IPR013121">
    <property type="entry name" value="Fe_red_NAD-bd_6"/>
</dbReference>
<keyword evidence="16" id="KW-1185">Reference proteome</keyword>
<comment type="catalytic activity">
    <reaction evidence="12">
        <text>2 a Fe(II)-siderophore + NADP(+) + H(+) = 2 a Fe(III)-siderophore + NADPH</text>
        <dbReference type="Rhea" id="RHEA:28795"/>
        <dbReference type="Rhea" id="RHEA-COMP:11342"/>
        <dbReference type="Rhea" id="RHEA-COMP:11344"/>
        <dbReference type="ChEBI" id="CHEBI:15378"/>
        <dbReference type="ChEBI" id="CHEBI:29033"/>
        <dbReference type="ChEBI" id="CHEBI:29034"/>
        <dbReference type="ChEBI" id="CHEBI:57783"/>
        <dbReference type="ChEBI" id="CHEBI:58349"/>
        <dbReference type="EC" id="1.16.1.9"/>
    </reaction>
</comment>
<dbReference type="SUPFAM" id="SSF63380">
    <property type="entry name" value="Riboflavin synthase domain-like"/>
    <property type="match status" value="1"/>
</dbReference>
<comment type="similarity">
    <text evidence="2">Belongs to the ferric reductase (FRE) family.</text>
</comment>
<keyword evidence="7" id="KW-0249">Electron transport</keyword>
<dbReference type="InterPro" id="IPR013112">
    <property type="entry name" value="FAD-bd_8"/>
</dbReference>
<organism evidence="15 16">
    <name type="scientific">Lepraria finkii</name>
    <dbReference type="NCBI Taxonomy" id="1340010"/>
    <lineage>
        <taxon>Eukaryota</taxon>
        <taxon>Fungi</taxon>
        <taxon>Dikarya</taxon>
        <taxon>Ascomycota</taxon>
        <taxon>Pezizomycotina</taxon>
        <taxon>Lecanoromycetes</taxon>
        <taxon>OSLEUM clade</taxon>
        <taxon>Lecanoromycetidae</taxon>
        <taxon>Lecanorales</taxon>
        <taxon>Lecanorineae</taxon>
        <taxon>Stereocaulaceae</taxon>
        <taxon>Lepraria</taxon>
    </lineage>
</organism>
<dbReference type="SFLD" id="SFLDG01168">
    <property type="entry name" value="Ferric_reductase_subgroup_(FRE"/>
    <property type="match status" value="1"/>
</dbReference>
<evidence type="ECO:0000256" key="7">
    <source>
        <dbReference type="ARBA" id="ARBA00022982"/>
    </source>
</evidence>
<dbReference type="Pfam" id="PF01794">
    <property type="entry name" value="Ferric_reduct"/>
    <property type="match status" value="1"/>
</dbReference>
<dbReference type="SUPFAM" id="SSF52343">
    <property type="entry name" value="Ferredoxin reductase-like, C-terminal NADP-linked domain"/>
    <property type="match status" value="1"/>
</dbReference>
<keyword evidence="10" id="KW-0406">Ion transport</keyword>
<dbReference type="InterPro" id="IPR017938">
    <property type="entry name" value="Riboflavin_synthase-like_b-brl"/>
</dbReference>
<feature type="transmembrane region" description="Helical" evidence="13">
    <location>
        <begin position="290"/>
        <end position="310"/>
    </location>
</feature>
<evidence type="ECO:0000256" key="8">
    <source>
        <dbReference type="ARBA" id="ARBA00022989"/>
    </source>
</evidence>
<evidence type="ECO:0000313" key="16">
    <source>
        <dbReference type="Proteomes" id="UP001590951"/>
    </source>
</evidence>
<feature type="transmembrane region" description="Helical" evidence="13">
    <location>
        <begin position="54"/>
        <end position="73"/>
    </location>
</feature>
<keyword evidence="9" id="KW-0560">Oxidoreductase</keyword>
<dbReference type="SFLD" id="SFLDS00052">
    <property type="entry name" value="Ferric_Reductase_Domain"/>
    <property type="match status" value="1"/>
</dbReference>
<dbReference type="Gene3D" id="3.40.50.80">
    <property type="entry name" value="Nucleotide-binding domain of ferredoxin-NADP reductase (FNR) module"/>
    <property type="match status" value="1"/>
</dbReference>
<dbReference type="PANTHER" id="PTHR32361:SF23">
    <property type="entry name" value="FERRIC-CHELATE REDUCTASE"/>
    <property type="match status" value="1"/>
</dbReference>
<evidence type="ECO:0000256" key="11">
    <source>
        <dbReference type="ARBA" id="ARBA00023136"/>
    </source>
</evidence>
<feature type="transmembrane region" description="Helical" evidence="13">
    <location>
        <begin position="195"/>
        <end position="213"/>
    </location>
</feature>
<reference evidence="15 16" key="1">
    <citation type="submission" date="2024-09" db="EMBL/GenBank/DDBJ databases">
        <title>Rethinking Asexuality: The Enigmatic Case of Functional Sexual Genes in Lepraria (Stereocaulaceae).</title>
        <authorList>
            <person name="Doellman M."/>
            <person name="Sun Y."/>
            <person name="Barcenas-Pena A."/>
            <person name="Lumbsch H.T."/>
            <person name="Grewe F."/>
        </authorList>
    </citation>
    <scope>NUCLEOTIDE SEQUENCE [LARGE SCALE GENOMIC DNA]</scope>
    <source>
        <strain evidence="15 16">Grewe 0041</strain>
    </source>
</reference>
<evidence type="ECO:0000256" key="9">
    <source>
        <dbReference type="ARBA" id="ARBA00023002"/>
    </source>
</evidence>
<protein>
    <recommendedName>
        <fullName evidence="3">ferric-chelate reductase (NADPH)</fullName>
        <ecNumber evidence="3">1.16.1.9</ecNumber>
    </recommendedName>
</protein>
<keyword evidence="6 13" id="KW-0812">Transmembrane</keyword>
<feature type="transmembrane region" description="Helical" evidence="13">
    <location>
        <begin position="265"/>
        <end position="284"/>
    </location>
</feature>
<dbReference type="CDD" id="cd06186">
    <property type="entry name" value="NOX_Duox_like_FAD_NADP"/>
    <property type="match status" value="1"/>
</dbReference>
<evidence type="ECO:0000256" key="13">
    <source>
        <dbReference type="SAM" id="Phobius"/>
    </source>
</evidence>
<evidence type="ECO:0000256" key="6">
    <source>
        <dbReference type="ARBA" id="ARBA00022692"/>
    </source>
</evidence>
<dbReference type="InterPro" id="IPR051410">
    <property type="entry name" value="Ferric/Cupric_Reductase"/>
</dbReference>
<feature type="transmembrane region" description="Helical" evidence="13">
    <location>
        <begin position="233"/>
        <end position="253"/>
    </location>
</feature>
<proteinExistence type="inferred from homology"/>